<dbReference type="Pfam" id="PF06742">
    <property type="entry name" value="DUF1214"/>
    <property type="match status" value="1"/>
</dbReference>
<evidence type="ECO:0000256" key="1">
    <source>
        <dbReference type="SAM" id="MobiDB-lite"/>
    </source>
</evidence>
<dbReference type="Proteomes" id="UP001259347">
    <property type="component" value="Unassembled WGS sequence"/>
</dbReference>
<dbReference type="Pfam" id="PF06863">
    <property type="entry name" value="DUF1254"/>
    <property type="match status" value="1"/>
</dbReference>
<dbReference type="InterPro" id="IPR010621">
    <property type="entry name" value="DUF1214"/>
</dbReference>
<dbReference type="PANTHER" id="PTHR36509">
    <property type="entry name" value="BLL3101 PROTEIN"/>
    <property type="match status" value="1"/>
</dbReference>
<feature type="domain" description="DUF1214" evidence="2">
    <location>
        <begin position="239"/>
        <end position="318"/>
    </location>
</feature>
<feature type="compositionally biased region" description="Low complexity" evidence="1">
    <location>
        <begin position="1"/>
        <end position="13"/>
    </location>
</feature>
<keyword evidence="5" id="KW-1185">Reference proteome</keyword>
<proteinExistence type="predicted"/>
<dbReference type="Gene3D" id="2.60.120.600">
    <property type="entry name" value="Domain of unknown function DUF1214, C-terminal domain"/>
    <property type="match status" value="1"/>
</dbReference>
<organism evidence="4 5">
    <name type="scientific">Microbacterium resistens</name>
    <dbReference type="NCBI Taxonomy" id="156977"/>
    <lineage>
        <taxon>Bacteria</taxon>
        <taxon>Bacillati</taxon>
        <taxon>Actinomycetota</taxon>
        <taxon>Actinomycetes</taxon>
        <taxon>Micrococcales</taxon>
        <taxon>Microbacteriaceae</taxon>
        <taxon>Microbacterium</taxon>
    </lineage>
</organism>
<dbReference type="RefSeq" id="WP_310017150.1">
    <property type="nucleotide sequence ID" value="NZ_JAVDUM010000002.1"/>
</dbReference>
<evidence type="ECO:0000313" key="4">
    <source>
        <dbReference type="EMBL" id="MDR6865894.1"/>
    </source>
</evidence>
<dbReference type="EMBL" id="JAVDUM010000002">
    <property type="protein sequence ID" value="MDR6865894.1"/>
    <property type="molecule type" value="Genomic_DNA"/>
</dbReference>
<feature type="domain" description="DUF1254" evidence="3">
    <location>
        <begin position="54"/>
        <end position="103"/>
    </location>
</feature>
<evidence type="ECO:0000259" key="2">
    <source>
        <dbReference type="Pfam" id="PF06742"/>
    </source>
</evidence>
<feature type="region of interest" description="Disordered" evidence="1">
    <location>
        <begin position="1"/>
        <end position="23"/>
    </location>
</feature>
<sequence length="334" mass="36169">MNTNRMNTNRMNTSPMNIAGQGPATKVNVRNFARAESDLMFSRLAADTGLGRWNHTRGLKPLDDQPIIRQNRDTLYSSAIIDVRDGVTVTLPDVGARYISAYVISQDHYGPLILREPGEHLLTRDLVGTDYAALLVRILVDPNDPADVAEVNGLQDALVLAGGGAGDFPLPEYDGSSQAETHDALLALGRGVSTYDHAFGAEAEVDPVMHLLGAAGGWGGLPEYEATYISVDEGLPVADYRLHLTDVPVDAFWSVSLYNADGYFEPNELGVNSINSLTAVHDEDGGVTVRFGEHPGDVPNALPIMPGWNYTLRLYRPHPSVLDGTWVAPRPEAI</sequence>
<evidence type="ECO:0000259" key="3">
    <source>
        <dbReference type="Pfam" id="PF06863"/>
    </source>
</evidence>
<accession>A0ABU1S8G8</accession>
<dbReference type="PANTHER" id="PTHR36509:SF2">
    <property type="entry name" value="BLL3101 PROTEIN"/>
    <property type="match status" value="1"/>
</dbReference>
<evidence type="ECO:0000313" key="5">
    <source>
        <dbReference type="Proteomes" id="UP001259347"/>
    </source>
</evidence>
<protein>
    <recommendedName>
        <fullName evidence="6">Carboxylesterase</fullName>
    </recommendedName>
</protein>
<dbReference type="InterPro" id="IPR037049">
    <property type="entry name" value="DUF1214_C_sf"/>
</dbReference>
<evidence type="ECO:0008006" key="6">
    <source>
        <dbReference type="Google" id="ProtNLM"/>
    </source>
</evidence>
<reference evidence="4 5" key="1">
    <citation type="submission" date="2023-07" db="EMBL/GenBank/DDBJ databases">
        <title>Sorghum-associated microbial communities from plants grown in Nebraska, USA.</title>
        <authorList>
            <person name="Schachtman D."/>
        </authorList>
    </citation>
    <scope>NUCLEOTIDE SEQUENCE [LARGE SCALE GENOMIC DNA]</scope>
    <source>
        <strain evidence="4 5">2980</strain>
    </source>
</reference>
<gene>
    <name evidence="4" type="ORF">J2Y69_000479</name>
</gene>
<dbReference type="SUPFAM" id="SSF160935">
    <property type="entry name" value="VPA0735-like"/>
    <property type="match status" value="1"/>
</dbReference>
<comment type="caution">
    <text evidence="4">The sequence shown here is derived from an EMBL/GenBank/DDBJ whole genome shotgun (WGS) entry which is preliminary data.</text>
</comment>
<name>A0ABU1S8G8_9MICO</name>
<dbReference type="InterPro" id="IPR010679">
    <property type="entry name" value="DUF1254"/>
</dbReference>